<accession>A0A385UGQ1</accession>
<dbReference type="KEGG" id="vg:55003750"/>
<proteinExistence type="predicted"/>
<evidence type="ECO:0008006" key="3">
    <source>
        <dbReference type="Google" id="ProtNLM"/>
    </source>
</evidence>
<evidence type="ECO:0000313" key="1">
    <source>
        <dbReference type="EMBL" id="AYB70185.1"/>
    </source>
</evidence>
<evidence type="ECO:0000313" key="2">
    <source>
        <dbReference type="Proteomes" id="UP000279330"/>
    </source>
</evidence>
<dbReference type="EMBL" id="MH727556">
    <property type="protein sequence ID" value="AYB70185.1"/>
    <property type="molecule type" value="Genomic_DNA"/>
</dbReference>
<organism evidence="1 2">
    <name type="scientific">Microbacterium phage OneinaGillian</name>
    <dbReference type="NCBI Taxonomy" id="2301604"/>
    <lineage>
        <taxon>Viruses</taxon>
        <taxon>Duplodnaviria</taxon>
        <taxon>Heunggongvirae</taxon>
        <taxon>Uroviricota</taxon>
        <taxon>Caudoviricetes</taxon>
        <taxon>Gillianvirus</taxon>
        <taxon>Gillianvirus oneinagillian</taxon>
    </lineage>
</organism>
<keyword evidence="2" id="KW-1185">Reference proteome</keyword>
<sequence>MPVNRRRISTTEQEQARAKEFAAFEGTTLSGLFREWTLNFLENGSDYVAPTMVETQIVIDADIADAAERKAREDYGCSLRDIIRFEITELDKL</sequence>
<gene>
    <name evidence="1" type="primary">76</name>
    <name evidence="1" type="ORF">SEA_ONEIAGILLIAN_75</name>
</gene>
<name>A0A385UGQ1_9CAUD</name>
<protein>
    <recommendedName>
        <fullName evidence="3">RelB antitoxin</fullName>
    </recommendedName>
</protein>
<dbReference type="GeneID" id="55003750"/>
<dbReference type="Proteomes" id="UP000279330">
    <property type="component" value="Segment"/>
</dbReference>
<dbReference type="RefSeq" id="YP_009812681.1">
    <property type="nucleotide sequence ID" value="NC_048068.1"/>
</dbReference>
<reference evidence="1 2" key="1">
    <citation type="submission" date="2018-08" db="EMBL/GenBank/DDBJ databases">
        <authorList>
            <person name="Miller G.E."/>
            <person name="Abrahams R."/>
            <person name="Bazan D.C."/>
            <person name="Beglau B.C."/>
            <person name="Blaylock E.C."/>
            <person name="Choi J.D."/>
            <person name="Grewal S.K."/>
            <person name="Hernandez E.V."/>
            <person name="Kim D.J."/>
            <person name="Kim K."/>
            <person name="Lee Y."/>
            <person name="Linde M.K."/>
            <person name="Lopez M.B."/>
            <person name="Pangalila E."/>
            <person name="Parker M.A."/>
            <person name="Specht R.C."/>
            <person name="Teng M.C."/>
            <person name="Toledo B."/>
            <person name="Tran S."/>
            <person name="Yu H."/>
            <person name="Kalaj N."/>
            <person name="Muthiah A.S."/>
            <person name="Dean N.S."/>
            <person name="Diaz A."/>
            <person name="Garlena R.A."/>
            <person name="Russell D.A."/>
            <person name="Pope W.H."/>
            <person name="Jacobs-Sera D."/>
            <person name="Hatfull G.F."/>
        </authorList>
    </citation>
    <scope>NUCLEOTIDE SEQUENCE [LARGE SCALE GENOMIC DNA]</scope>
</reference>